<keyword evidence="1" id="KW-1133">Transmembrane helix</keyword>
<dbReference type="OrthoDB" id="1726013at2"/>
<name>A0A1H0WIP2_9BACI</name>
<reference evidence="3" key="1">
    <citation type="submission" date="2016-10" db="EMBL/GenBank/DDBJ databases">
        <authorList>
            <person name="Varghese N."/>
            <person name="Submissions S."/>
        </authorList>
    </citation>
    <scope>NUCLEOTIDE SEQUENCE [LARGE SCALE GENOMIC DNA]</scope>
    <source>
        <strain evidence="3">IBRC-M10078</strain>
    </source>
</reference>
<protein>
    <recommendedName>
        <fullName evidence="4">DUF2619 domain-containing protein</fullName>
    </recommendedName>
</protein>
<keyword evidence="3" id="KW-1185">Reference proteome</keyword>
<dbReference type="EMBL" id="FNJU01000011">
    <property type="protein sequence ID" value="SDP90594.1"/>
    <property type="molecule type" value="Genomic_DNA"/>
</dbReference>
<dbReference type="AlphaFoldDB" id="A0A1H0WIP2"/>
<evidence type="ECO:0008006" key="4">
    <source>
        <dbReference type="Google" id="ProtNLM"/>
    </source>
</evidence>
<dbReference type="Pfam" id="PF10942">
    <property type="entry name" value="DUF2619"/>
    <property type="match status" value="1"/>
</dbReference>
<organism evidence="2 3">
    <name type="scientific">Litchfieldia salsa</name>
    <dbReference type="NCBI Taxonomy" id="930152"/>
    <lineage>
        <taxon>Bacteria</taxon>
        <taxon>Bacillati</taxon>
        <taxon>Bacillota</taxon>
        <taxon>Bacilli</taxon>
        <taxon>Bacillales</taxon>
        <taxon>Bacillaceae</taxon>
        <taxon>Litchfieldia</taxon>
    </lineage>
</organism>
<keyword evidence="1" id="KW-0812">Transmembrane</keyword>
<evidence type="ECO:0000313" key="2">
    <source>
        <dbReference type="EMBL" id="SDP90594.1"/>
    </source>
</evidence>
<dbReference type="Proteomes" id="UP000199159">
    <property type="component" value="Unassembled WGS sequence"/>
</dbReference>
<accession>A0A1H0WIP2</accession>
<dbReference type="InterPro" id="IPR020390">
    <property type="entry name" value="Uncharacterised_YqhV"/>
</dbReference>
<sequence>MRKWLSLIETSVLSMAGLRFLSASIELTAAILMLVFNDVKKAVAINAMLAVVGPVILITTMAIGLLSLADDLSFSKLFFVALGVGLILFGIYK</sequence>
<evidence type="ECO:0000256" key="1">
    <source>
        <dbReference type="SAM" id="Phobius"/>
    </source>
</evidence>
<feature type="transmembrane region" description="Helical" evidence="1">
    <location>
        <begin position="43"/>
        <end position="68"/>
    </location>
</feature>
<dbReference type="RefSeq" id="WP_090857825.1">
    <property type="nucleotide sequence ID" value="NZ_FNJU01000011.1"/>
</dbReference>
<keyword evidence="1" id="KW-0472">Membrane</keyword>
<evidence type="ECO:0000313" key="3">
    <source>
        <dbReference type="Proteomes" id="UP000199159"/>
    </source>
</evidence>
<feature type="transmembrane region" description="Helical" evidence="1">
    <location>
        <begin position="12"/>
        <end position="36"/>
    </location>
</feature>
<gene>
    <name evidence="2" type="ORF">SAMN05216565_111170</name>
</gene>
<feature type="transmembrane region" description="Helical" evidence="1">
    <location>
        <begin position="74"/>
        <end position="92"/>
    </location>
</feature>
<proteinExistence type="predicted"/>
<dbReference type="STRING" id="930152.SAMN05216565_111170"/>